<dbReference type="RefSeq" id="WP_251810207.1">
    <property type="nucleotide sequence ID" value="NZ_CP101527.1"/>
</dbReference>
<keyword evidence="4" id="KW-1185">Reference proteome</keyword>
<evidence type="ECO:0000256" key="1">
    <source>
        <dbReference type="SAM" id="SignalP"/>
    </source>
</evidence>
<dbReference type="PROSITE" id="PS51257">
    <property type="entry name" value="PROKAR_LIPOPROTEIN"/>
    <property type="match status" value="1"/>
</dbReference>
<dbReference type="AlphaFoldDB" id="A0A9E8KQ33"/>
<dbReference type="InterPro" id="IPR045795">
    <property type="entry name" value="SLT_4"/>
</dbReference>
<proteinExistence type="predicted"/>
<organism evidence="3 4">
    <name type="scientific">Alkalimarinus sediminis</name>
    <dbReference type="NCBI Taxonomy" id="1632866"/>
    <lineage>
        <taxon>Bacteria</taxon>
        <taxon>Pseudomonadati</taxon>
        <taxon>Pseudomonadota</taxon>
        <taxon>Gammaproteobacteria</taxon>
        <taxon>Alteromonadales</taxon>
        <taxon>Alteromonadaceae</taxon>
        <taxon>Alkalimarinus</taxon>
    </lineage>
</organism>
<dbReference type="EMBL" id="CP101527">
    <property type="protein sequence ID" value="UZW74780.1"/>
    <property type="molecule type" value="Genomic_DNA"/>
</dbReference>
<sequence length="206" mass="24447">MKKQIILATALLPITLLLSGCASSPPANPENICSIFEEKRDWYEAAIDTREKWGAPVHVPMAMMYQESSFKHDAAPPMRYFLWIIPIGRASDAYGYSQAKTVSWDEYIDETGNWFADREDFDDAMDFMGWYIHKTNRVNKVSKWDAYHQYLNYHEGRTGYRRKTYNSKPWLIKVARKVDNRAKRYSEQYWGCKDDLSRNWFMRTFF</sequence>
<evidence type="ECO:0000259" key="2">
    <source>
        <dbReference type="Pfam" id="PF19489"/>
    </source>
</evidence>
<dbReference type="SUPFAM" id="SSF53955">
    <property type="entry name" value="Lysozyme-like"/>
    <property type="match status" value="1"/>
</dbReference>
<dbReference type="KEGG" id="asem:NNL22_17435"/>
<feature type="chain" id="PRO_5039404072" description="Transglycosylase SLT domain-containing protein" evidence="1">
    <location>
        <begin position="23"/>
        <end position="206"/>
    </location>
</feature>
<dbReference type="Gene3D" id="1.10.530.10">
    <property type="match status" value="1"/>
</dbReference>
<feature type="domain" description="Transglycosylase SLT" evidence="2">
    <location>
        <begin position="11"/>
        <end position="192"/>
    </location>
</feature>
<feature type="signal peptide" evidence="1">
    <location>
        <begin position="1"/>
        <end position="22"/>
    </location>
</feature>
<reference evidence="3" key="1">
    <citation type="submission" date="2022-07" db="EMBL/GenBank/DDBJ databases">
        <title>Alkalimarinus sp. nov., isolated from gut of a Alitta virens.</title>
        <authorList>
            <person name="Yang A.I."/>
            <person name="Shin N.-R."/>
        </authorList>
    </citation>
    <scope>NUCLEOTIDE SEQUENCE</scope>
    <source>
        <strain evidence="3">FA028</strain>
    </source>
</reference>
<dbReference type="Proteomes" id="UP001164472">
    <property type="component" value="Chromosome"/>
</dbReference>
<gene>
    <name evidence="3" type="ORF">NNL22_17435</name>
</gene>
<protein>
    <recommendedName>
        <fullName evidence="2">Transglycosylase SLT domain-containing protein</fullName>
    </recommendedName>
</protein>
<evidence type="ECO:0000313" key="4">
    <source>
        <dbReference type="Proteomes" id="UP001164472"/>
    </source>
</evidence>
<dbReference type="Pfam" id="PF19489">
    <property type="entry name" value="SLT_4"/>
    <property type="match status" value="1"/>
</dbReference>
<name>A0A9E8KQ33_9ALTE</name>
<keyword evidence="1" id="KW-0732">Signal</keyword>
<evidence type="ECO:0000313" key="3">
    <source>
        <dbReference type="EMBL" id="UZW74780.1"/>
    </source>
</evidence>
<dbReference type="InterPro" id="IPR023346">
    <property type="entry name" value="Lysozyme-like_dom_sf"/>
</dbReference>
<accession>A0A9E8KQ33</accession>
<dbReference type="CDD" id="cd00442">
    <property type="entry name" value="Lyz-like"/>
    <property type="match status" value="1"/>
</dbReference>